<evidence type="ECO:0000256" key="1">
    <source>
        <dbReference type="ARBA" id="ARBA00010873"/>
    </source>
</evidence>
<accession>A0A1S2VBI2</accession>
<proteinExistence type="inferred from homology"/>
<keyword evidence="2" id="KW-0184">Conjugation</keyword>
<dbReference type="Pfam" id="PF03389">
    <property type="entry name" value="MobA_MobL"/>
    <property type="match status" value="1"/>
</dbReference>
<comment type="similarity">
    <text evidence="1">Belongs to the MobA/MobL family.</text>
</comment>
<organism evidence="4 5">
    <name type="scientific">Arsenicibacter rosenii</name>
    <dbReference type="NCBI Taxonomy" id="1750698"/>
    <lineage>
        <taxon>Bacteria</taxon>
        <taxon>Pseudomonadati</taxon>
        <taxon>Bacteroidota</taxon>
        <taxon>Cytophagia</taxon>
        <taxon>Cytophagales</taxon>
        <taxon>Spirosomataceae</taxon>
        <taxon>Arsenicibacter</taxon>
    </lineage>
</organism>
<feature type="domain" description="MobA/MobL protein" evidence="3">
    <location>
        <begin position="2"/>
        <end position="177"/>
    </location>
</feature>
<reference evidence="4 5" key="1">
    <citation type="submission" date="2016-10" db="EMBL/GenBank/DDBJ databases">
        <title>Arsenicibacter rosenii gen. nov., sp. nov., an efficient arsenic-methylating bacterium isolated from an arsenic-contaminated paddy soil.</title>
        <authorList>
            <person name="Huang K."/>
        </authorList>
    </citation>
    <scope>NUCLEOTIDE SEQUENCE [LARGE SCALE GENOMIC DNA]</scope>
    <source>
        <strain evidence="4 5">SM-1</strain>
    </source>
</reference>
<keyword evidence="5" id="KW-1185">Reference proteome</keyword>
<sequence length="256" mass="29587">MKHHVLHAEIIAPEGAPEWMTNREELWNRVEAGEKRKDAQLAKEILLILPRNLDAEQQKQVVREFIGENLTPRGLVADFAIHSPDASDGEKNPHAHIMFTLRPVQGDGFGKKQTGYYDLDGKKFLYDAHNSYESVLNRVSEQADSDIRFDLRSLKSKGIQREPQPKIGPKVTHLEKRGYETEWGKQVRQVMHRNYAQTAYASHSLTHQITYHSSRALDAVRDDIAYQYYEAAYGDNNHKDFYGNDEREHERGGFER</sequence>
<dbReference type="EMBL" id="MORL01000036">
    <property type="protein sequence ID" value="OIN55780.1"/>
    <property type="molecule type" value="Genomic_DNA"/>
</dbReference>
<evidence type="ECO:0000256" key="2">
    <source>
        <dbReference type="ARBA" id="ARBA00022971"/>
    </source>
</evidence>
<dbReference type="InterPro" id="IPR005053">
    <property type="entry name" value="MobA_MobL"/>
</dbReference>
<dbReference type="Proteomes" id="UP000181790">
    <property type="component" value="Unassembled WGS sequence"/>
</dbReference>
<evidence type="ECO:0000313" key="5">
    <source>
        <dbReference type="Proteomes" id="UP000181790"/>
    </source>
</evidence>
<protein>
    <recommendedName>
        <fullName evidence="3">MobA/MobL protein domain-containing protein</fullName>
    </recommendedName>
</protein>
<dbReference type="Gene3D" id="3.30.930.30">
    <property type="match status" value="1"/>
</dbReference>
<gene>
    <name evidence="4" type="ORF">BLX24_28225</name>
</gene>
<name>A0A1S2VBI2_9BACT</name>
<evidence type="ECO:0000313" key="4">
    <source>
        <dbReference type="EMBL" id="OIN55780.1"/>
    </source>
</evidence>
<evidence type="ECO:0000259" key="3">
    <source>
        <dbReference type="Pfam" id="PF03389"/>
    </source>
</evidence>
<dbReference type="AlphaFoldDB" id="A0A1S2VBI2"/>
<comment type="caution">
    <text evidence="4">The sequence shown here is derived from an EMBL/GenBank/DDBJ whole genome shotgun (WGS) entry which is preliminary data.</text>
</comment>